<gene>
    <name evidence="2" type="ORF">L3Y34_015996</name>
</gene>
<evidence type="ECO:0000313" key="3">
    <source>
        <dbReference type="Proteomes" id="UP000827892"/>
    </source>
</evidence>
<organism evidence="2 3">
    <name type="scientific">Caenorhabditis briggsae</name>
    <dbReference type="NCBI Taxonomy" id="6238"/>
    <lineage>
        <taxon>Eukaryota</taxon>
        <taxon>Metazoa</taxon>
        <taxon>Ecdysozoa</taxon>
        <taxon>Nematoda</taxon>
        <taxon>Chromadorea</taxon>
        <taxon>Rhabditida</taxon>
        <taxon>Rhabditina</taxon>
        <taxon>Rhabditomorpha</taxon>
        <taxon>Rhabditoidea</taxon>
        <taxon>Rhabditidae</taxon>
        <taxon>Peloderinae</taxon>
        <taxon>Caenorhabditis</taxon>
    </lineage>
</organism>
<reference evidence="2 3" key="1">
    <citation type="submission" date="2022-05" db="EMBL/GenBank/DDBJ databases">
        <title>Chromosome-level reference genomes for two strains of Caenorhabditis briggsae: an improved platform for comparative genomics.</title>
        <authorList>
            <person name="Stevens L."/>
            <person name="Andersen E.C."/>
        </authorList>
    </citation>
    <scope>NUCLEOTIDE SEQUENCE [LARGE SCALE GENOMIC DNA]</scope>
    <source>
        <strain evidence="2">QX1410_ONT</strain>
        <tissue evidence="2">Whole-organism</tissue>
    </source>
</reference>
<evidence type="ECO:0000313" key="2">
    <source>
        <dbReference type="EMBL" id="ULU13187.1"/>
    </source>
</evidence>
<dbReference type="AlphaFoldDB" id="A0AAE9DXV0"/>
<dbReference type="Proteomes" id="UP000827892">
    <property type="component" value="Chromosome I"/>
</dbReference>
<protein>
    <submittedName>
        <fullName evidence="2">Uncharacterized protein</fullName>
    </submittedName>
</protein>
<feature type="region of interest" description="Disordered" evidence="1">
    <location>
        <begin position="1"/>
        <end position="76"/>
    </location>
</feature>
<dbReference type="EMBL" id="CP090891">
    <property type="protein sequence ID" value="ULU13187.1"/>
    <property type="molecule type" value="Genomic_DNA"/>
</dbReference>
<evidence type="ECO:0000256" key="1">
    <source>
        <dbReference type="SAM" id="MobiDB-lite"/>
    </source>
</evidence>
<feature type="compositionally biased region" description="Basic and acidic residues" evidence="1">
    <location>
        <begin position="1"/>
        <end position="10"/>
    </location>
</feature>
<sequence length="76" mass="9616">MYRREVRLENLLDQQKSHQKKLPEDRQKYPPMDRLENLLKDQQGRHQEELQEDRQKHRREDQLDHQSEDRREEQPE</sequence>
<accession>A0AAE9DXV0</accession>
<proteinExistence type="predicted"/>
<feature type="compositionally biased region" description="Basic and acidic residues" evidence="1">
    <location>
        <begin position="21"/>
        <end position="76"/>
    </location>
</feature>
<name>A0AAE9DXV0_CAEBR</name>